<evidence type="ECO:0000313" key="2">
    <source>
        <dbReference type="EMBL" id="KAF9581237.1"/>
    </source>
</evidence>
<dbReference type="OrthoDB" id="2447334at2759"/>
<gene>
    <name evidence="2" type="ORF">BGW38_001809</name>
</gene>
<accession>A0A9P6FTS4</accession>
<feature type="region of interest" description="Disordered" evidence="1">
    <location>
        <begin position="579"/>
        <end position="607"/>
    </location>
</feature>
<feature type="compositionally biased region" description="Polar residues" evidence="1">
    <location>
        <begin position="154"/>
        <end position="163"/>
    </location>
</feature>
<feature type="compositionally biased region" description="Low complexity" evidence="1">
    <location>
        <begin position="179"/>
        <end position="192"/>
    </location>
</feature>
<dbReference type="Proteomes" id="UP000780801">
    <property type="component" value="Unassembled WGS sequence"/>
</dbReference>
<proteinExistence type="predicted"/>
<sequence length="607" mass="68072">MPPKRKSSNDAVVVEEPLSKRSLEDDQAEGSNVIKTLARMVYGRKTNKAYMKAVEYILSTSKDKSDPDIKAFVAYIRGVYPAVNPINLSNAWIKLHQFFTGDLSQQEQYQRLARLLDAPRMIEAFCRLPDILDNVDEETGNGDSEGSYEGSAKEVSTPSQDIHSSVTSSSTPKRRRSTTKSASSGKSRNSNASLSSSALFNLRRAYEENWQAYTGRTWVLPSGITLDEIVRHYVLGLTYESALHSCVISDLSDILQLPQNQQDKQALRIAIGQPRDNTAWTLPDVEKQYLQFYDVAPHLMEEKMWYGGEDVWKTAAERVAADKEKKERGEDVVTAVMPDKSFCRLIHELINSLFVVYERNKLTIPDSKSESWYRENPWALLHILLNVKDTLSYEPGEYYSRASSYRKNTRRKTAQEKQQLGRKSDGIIACVSPTLELGAAEVVKADPTGLQSTKILKDRLKLAKTLKDQIDRIREMLATDKEEAAKQLATYGLLIVGGSISFYTLRLQTGRFYQFTCQGTATLPSNWMSNGDNTTSILTAVANLLLFRRQVVDMAINIRRWTKRNYELAEPAGALRTDIPVTITTPTSSPSLSPSAAPESPATLPPL</sequence>
<protein>
    <submittedName>
        <fullName evidence="2">Uncharacterized protein</fullName>
    </submittedName>
</protein>
<organism evidence="2 3">
    <name type="scientific">Lunasporangiospora selenospora</name>
    <dbReference type="NCBI Taxonomy" id="979761"/>
    <lineage>
        <taxon>Eukaryota</taxon>
        <taxon>Fungi</taxon>
        <taxon>Fungi incertae sedis</taxon>
        <taxon>Mucoromycota</taxon>
        <taxon>Mortierellomycotina</taxon>
        <taxon>Mortierellomycetes</taxon>
        <taxon>Mortierellales</taxon>
        <taxon>Mortierellaceae</taxon>
        <taxon>Lunasporangiospora</taxon>
    </lineage>
</organism>
<feature type="region of interest" description="Disordered" evidence="1">
    <location>
        <begin position="136"/>
        <end position="192"/>
    </location>
</feature>
<evidence type="ECO:0000313" key="3">
    <source>
        <dbReference type="Proteomes" id="UP000780801"/>
    </source>
</evidence>
<comment type="caution">
    <text evidence="2">The sequence shown here is derived from an EMBL/GenBank/DDBJ whole genome shotgun (WGS) entry which is preliminary data.</text>
</comment>
<feature type="compositionally biased region" description="Low complexity" evidence="1">
    <location>
        <begin position="584"/>
        <end position="607"/>
    </location>
</feature>
<reference evidence="2" key="1">
    <citation type="journal article" date="2020" name="Fungal Divers.">
        <title>Resolving the Mortierellaceae phylogeny through synthesis of multi-gene phylogenetics and phylogenomics.</title>
        <authorList>
            <person name="Vandepol N."/>
            <person name="Liber J."/>
            <person name="Desiro A."/>
            <person name="Na H."/>
            <person name="Kennedy M."/>
            <person name="Barry K."/>
            <person name="Grigoriev I.V."/>
            <person name="Miller A.N."/>
            <person name="O'Donnell K."/>
            <person name="Stajich J.E."/>
            <person name="Bonito G."/>
        </authorList>
    </citation>
    <scope>NUCLEOTIDE SEQUENCE</scope>
    <source>
        <strain evidence="2">KOD1015</strain>
    </source>
</reference>
<evidence type="ECO:0000256" key="1">
    <source>
        <dbReference type="SAM" id="MobiDB-lite"/>
    </source>
</evidence>
<dbReference type="EMBL" id="JAABOA010001598">
    <property type="protein sequence ID" value="KAF9581237.1"/>
    <property type="molecule type" value="Genomic_DNA"/>
</dbReference>
<dbReference type="AlphaFoldDB" id="A0A9P6FTS4"/>
<keyword evidence="3" id="KW-1185">Reference proteome</keyword>
<feature type="region of interest" description="Disordered" evidence="1">
    <location>
        <begin position="1"/>
        <end position="25"/>
    </location>
</feature>
<name>A0A9P6FTS4_9FUNG</name>